<name>A0A2T1LZH4_9CHRO</name>
<evidence type="ECO:0000313" key="2">
    <source>
        <dbReference type="EMBL" id="PSF37778.1"/>
    </source>
</evidence>
<dbReference type="EMBL" id="PXOH01000007">
    <property type="protein sequence ID" value="PSF37778.1"/>
    <property type="molecule type" value="Genomic_DNA"/>
</dbReference>
<feature type="transmembrane region" description="Helical" evidence="1">
    <location>
        <begin position="513"/>
        <end position="535"/>
    </location>
</feature>
<reference evidence="2 3" key="2">
    <citation type="submission" date="2018-03" db="EMBL/GenBank/DDBJ databases">
        <authorList>
            <person name="Keele B.F."/>
        </authorList>
    </citation>
    <scope>NUCLEOTIDE SEQUENCE [LARGE SCALE GENOMIC DNA]</scope>
    <source>
        <strain evidence="2 3">CCALA 016</strain>
    </source>
</reference>
<comment type="caution">
    <text evidence="2">The sequence shown here is derived from an EMBL/GenBank/DDBJ whole genome shotgun (WGS) entry which is preliminary data.</text>
</comment>
<accession>A0A2T1LZH4</accession>
<organism evidence="2 3">
    <name type="scientific">Aphanothece hegewaldii CCALA 016</name>
    <dbReference type="NCBI Taxonomy" id="2107694"/>
    <lineage>
        <taxon>Bacteria</taxon>
        <taxon>Bacillati</taxon>
        <taxon>Cyanobacteriota</taxon>
        <taxon>Cyanophyceae</taxon>
        <taxon>Oscillatoriophycideae</taxon>
        <taxon>Chroococcales</taxon>
        <taxon>Aphanothecaceae</taxon>
        <taxon>Aphanothece</taxon>
    </lineage>
</organism>
<evidence type="ECO:0000256" key="1">
    <source>
        <dbReference type="SAM" id="Phobius"/>
    </source>
</evidence>
<feature type="transmembrane region" description="Helical" evidence="1">
    <location>
        <begin position="425"/>
        <end position="443"/>
    </location>
</feature>
<dbReference type="RefSeq" id="WP_106456640.1">
    <property type="nucleotide sequence ID" value="NZ_PXOH01000007.1"/>
</dbReference>
<proteinExistence type="predicted"/>
<reference evidence="2 3" key="1">
    <citation type="submission" date="2018-03" db="EMBL/GenBank/DDBJ databases">
        <title>The ancient ancestry and fast evolution of plastids.</title>
        <authorList>
            <person name="Moore K.R."/>
            <person name="Magnabosco C."/>
            <person name="Momper L."/>
            <person name="Gold D.A."/>
            <person name="Bosak T."/>
            <person name="Fournier G.P."/>
        </authorList>
    </citation>
    <scope>NUCLEOTIDE SEQUENCE [LARGE SCALE GENOMIC DNA]</scope>
    <source>
        <strain evidence="2 3">CCALA 016</strain>
    </source>
</reference>
<dbReference type="AlphaFoldDB" id="A0A2T1LZH4"/>
<gene>
    <name evidence="2" type="ORF">C7H19_08660</name>
</gene>
<keyword evidence="3" id="KW-1185">Reference proteome</keyword>
<dbReference type="Proteomes" id="UP000239001">
    <property type="component" value="Unassembled WGS sequence"/>
</dbReference>
<feature type="transmembrane region" description="Helical" evidence="1">
    <location>
        <begin position="450"/>
        <end position="469"/>
    </location>
</feature>
<keyword evidence="1" id="KW-1133">Transmembrane helix</keyword>
<sequence length="655" mass="76466">MATLALIKLILSNLKRLFWVWFLLFWLCYIPSAFAVERIPLTLPLLQERILAPILSDGVATIDLRNLYIDLSENNSEFQEQFYQLLQNQITRSKKPLSLDFSESQIKGDFLGQRLGLSTVLSKAALPGLLTLSEQELLQQDESFAQNDNEQLTTVIIFRGALKFQKTKFIGKVDFSKTFFLKPVEANHTFFSSESIWSEARFGRVADFSNSIFAKEANFNQSHFLNIAKFRQVQFRGVSKWMNSRFDTSGHFTQSDFSQLADFSNSRWINEANFNQVIWRDRSIFSKSYFPLGISLKNSTFEKSVVFRSSYFNDRIDFQDVKLLDQVDFSNAEFNKQATINVSGLAFDSNNAKILGDAGIIGQVIYLPTLEGNNAVLKNLVRNFRSLELISDANQIEYKRELLRIKFLEEKALLKSFVQIFNFTWFKHFIYWIFLNILLLLSNYGTNSNLVFSVGIMIISYFGFLFWLLDRWRRKYPTPILPSRYDIICMVSSYIGLTLIGLSVIFQTSIHPWLSLGCLSFILFPIPLTLIFLVYQNGRYHDLMNTSYLVQDGTLRQLRILIGRLPIIPDYLPFRERYLPILWERRWNWLNYYDFSLNNLLKTGFNDIRLRDEQLPSLITSLVWYQWTLGILYISLLLWTLSRTIPGLNLLIYLK</sequence>
<keyword evidence="1" id="KW-0472">Membrane</keyword>
<dbReference type="OrthoDB" id="499638at2"/>
<evidence type="ECO:0000313" key="3">
    <source>
        <dbReference type="Proteomes" id="UP000239001"/>
    </source>
</evidence>
<feature type="transmembrane region" description="Helical" evidence="1">
    <location>
        <begin position="485"/>
        <end position="506"/>
    </location>
</feature>
<protein>
    <submittedName>
        <fullName evidence="2">Low-complexity protein</fullName>
    </submittedName>
</protein>
<keyword evidence="1" id="KW-0812">Transmembrane</keyword>